<evidence type="ECO:0000256" key="1">
    <source>
        <dbReference type="ARBA" id="ARBA00022723"/>
    </source>
</evidence>
<accession>A0A9P0AS93</accession>
<proteinExistence type="inferred from homology"/>
<dbReference type="SMART" id="SM00332">
    <property type="entry name" value="PP2Cc"/>
    <property type="match status" value="1"/>
</dbReference>
<dbReference type="SUPFAM" id="SSF81606">
    <property type="entry name" value="PP2C-like"/>
    <property type="match status" value="1"/>
</dbReference>
<evidence type="ECO:0000256" key="4">
    <source>
        <dbReference type="RuleBase" id="RU003465"/>
    </source>
</evidence>
<dbReference type="InterPro" id="IPR001932">
    <property type="entry name" value="PPM-type_phosphatase-like_dom"/>
</dbReference>
<evidence type="ECO:0000313" key="7">
    <source>
        <dbReference type="Proteomes" id="UP001154078"/>
    </source>
</evidence>
<dbReference type="InterPro" id="IPR036457">
    <property type="entry name" value="PPM-type-like_dom_sf"/>
</dbReference>
<dbReference type="EMBL" id="OV121132">
    <property type="protein sequence ID" value="CAH0547596.1"/>
    <property type="molecule type" value="Genomic_DNA"/>
</dbReference>
<dbReference type="PROSITE" id="PS01032">
    <property type="entry name" value="PPM_1"/>
    <property type="match status" value="1"/>
</dbReference>
<dbReference type="AlphaFoldDB" id="A0A9P0AS93"/>
<organism evidence="6 7">
    <name type="scientific">Brassicogethes aeneus</name>
    <name type="common">Rape pollen beetle</name>
    <name type="synonym">Meligethes aeneus</name>
    <dbReference type="NCBI Taxonomy" id="1431903"/>
    <lineage>
        <taxon>Eukaryota</taxon>
        <taxon>Metazoa</taxon>
        <taxon>Ecdysozoa</taxon>
        <taxon>Arthropoda</taxon>
        <taxon>Hexapoda</taxon>
        <taxon>Insecta</taxon>
        <taxon>Pterygota</taxon>
        <taxon>Neoptera</taxon>
        <taxon>Endopterygota</taxon>
        <taxon>Coleoptera</taxon>
        <taxon>Polyphaga</taxon>
        <taxon>Cucujiformia</taxon>
        <taxon>Nitidulidae</taxon>
        <taxon>Meligethinae</taxon>
        <taxon>Brassicogethes</taxon>
    </lineage>
</organism>
<keyword evidence="7" id="KW-1185">Reference proteome</keyword>
<feature type="domain" description="PPM-type phosphatase" evidence="5">
    <location>
        <begin position="98"/>
        <end position="460"/>
    </location>
</feature>
<dbReference type="Proteomes" id="UP001154078">
    <property type="component" value="Chromosome 1"/>
</dbReference>
<dbReference type="InterPro" id="IPR000222">
    <property type="entry name" value="PP2C_BS"/>
</dbReference>
<dbReference type="Pfam" id="PF00481">
    <property type="entry name" value="PP2C"/>
    <property type="match status" value="1"/>
</dbReference>
<reference evidence="6" key="1">
    <citation type="submission" date="2021-12" db="EMBL/GenBank/DDBJ databases">
        <authorList>
            <person name="King R."/>
        </authorList>
    </citation>
    <scope>NUCLEOTIDE SEQUENCE</scope>
</reference>
<sequence length="470" mass="52675">MVVGSRTQQLLKCGKNASFSNQIKFGRSFYTFGNRKYVNQAKNFGSSKENSFVRLCDCKRLHSSRETRSTITKLSPQEVDSILRANEYTHDFTTTGSVKSYDSNQLASNNPIEDTRCESTCLQTTGFLVGVFDGHGGGACAQVIAKRLYNYITACLLPHDILAQNIERGNTPALIESYNDKVQFVDDIRDLYQKSFWKFLLDLSKTDSKQFEMTEALERAFQRLDDDLSAEALPENLENPETINIKTMSVAMSGAVACVAHIDGPHVHVANVGDCGAVLGTLSDTNSWVAKKLTNDHNTYNQSEVDRILKEHPFNESTTVVPPNYHTPPYLSGKPEVTHHRLTPRDKFLIIGTDGLWDMMTPLQAVRFVGEHMKGKVTLSPLTLPKKQITLSEINEMLLARKEGLLTKPKDSNAATHVIRNALGGTEYGIDHSKISQMLTLPEEMVRLFRDDITVTIVYFDSEYLRHCPP</sequence>
<keyword evidence="1" id="KW-0479">Metal-binding</keyword>
<keyword evidence="3 4" id="KW-0904">Protein phosphatase</keyword>
<gene>
    <name evidence="6" type="ORF">MELIAE_LOCUS1556</name>
</gene>
<dbReference type="PANTHER" id="PTHR13832:SF792">
    <property type="entry name" value="GM14286P"/>
    <property type="match status" value="1"/>
</dbReference>
<name>A0A9P0AS93_BRAAE</name>
<dbReference type="GO" id="GO:0004741">
    <property type="term" value="F:[pyruvate dehydrogenase (acetyl-transferring)]-phosphatase activity"/>
    <property type="evidence" value="ECO:0007669"/>
    <property type="project" value="TreeGrafter"/>
</dbReference>
<dbReference type="GO" id="GO:0005739">
    <property type="term" value="C:mitochondrion"/>
    <property type="evidence" value="ECO:0007669"/>
    <property type="project" value="TreeGrafter"/>
</dbReference>
<evidence type="ECO:0000259" key="5">
    <source>
        <dbReference type="PROSITE" id="PS51746"/>
    </source>
</evidence>
<evidence type="ECO:0000256" key="3">
    <source>
        <dbReference type="ARBA" id="ARBA00022912"/>
    </source>
</evidence>
<dbReference type="PANTHER" id="PTHR13832">
    <property type="entry name" value="PROTEIN PHOSPHATASE 2C"/>
    <property type="match status" value="1"/>
</dbReference>
<dbReference type="InterPro" id="IPR015655">
    <property type="entry name" value="PP2C"/>
</dbReference>
<dbReference type="Gene3D" id="3.60.40.10">
    <property type="entry name" value="PPM-type phosphatase domain"/>
    <property type="match status" value="2"/>
</dbReference>
<evidence type="ECO:0000313" key="6">
    <source>
        <dbReference type="EMBL" id="CAH0547596.1"/>
    </source>
</evidence>
<evidence type="ECO:0000256" key="2">
    <source>
        <dbReference type="ARBA" id="ARBA00022801"/>
    </source>
</evidence>
<comment type="similarity">
    <text evidence="4">Belongs to the PP2C family.</text>
</comment>
<dbReference type="PROSITE" id="PS51746">
    <property type="entry name" value="PPM_2"/>
    <property type="match status" value="1"/>
</dbReference>
<keyword evidence="2 4" id="KW-0378">Hydrolase</keyword>
<dbReference type="CDD" id="cd00143">
    <property type="entry name" value="PP2Cc"/>
    <property type="match status" value="1"/>
</dbReference>
<dbReference type="GO" id="GO:0046872">
    <property type="term" value="F:metal ion binding"/>
    <property type="evidence" value="ECO:0007669"/>
    <property type="project" value="UniProtKB-KW"/>
</dbReference>
<protein>
    <recommendedName>
        <fullName evidence="5">PPM-type phosphatase domain-containing protein</fullName>
    </recommendedName>
</protein>